<dbReference type="HOGENOM" id="CLU_3200113_0_0_9"/>
<accession>G9YVM9</accession>
<dbReference type="AlphaFoldDB" id="G9YVM9"/>
<comment type="caution">
    <text evidence="1">The sequence shown here is derived from an EMBL/GenBank/DDBJ whole genome shotgun (WGS) entry which is preliminary data.</text>
</comment>
<dbReference type="Proteomes" id="UP000004459">
    <property type="component" value="Unassembled WGS sequence"/>
</dbReference>
<dbReference type="PATRIC" id="fig|411475.3.peg.3093"/>
<sequence>MCFFLKKVIIWIKWCCSNGLFCYNREKTWLVRKWVPTCATGYLVE</sequence>
<dbReference type="EMBL" id="AGCK01000298">
    <property type="protein sequence ID" value="EHM40022.1"/>
    <property type="molecule type" value="Genomic_DNA"/>
</dbReference>
<name>G9YVM9_FLAPL</name>
<protein>
    <submittedName>
        <fullName evidence="1">Uncharacterized protein</fullName>
    </submittedName>
</protein>
<evidence type="ECO:0000313" key="2">
    <source>
        <dbReference type="Proteomes" id="UP000004459"/>
    </source>
</evidence>
<proteinExistence type="predicted"/>
<reference evidence="1 2" key="1">
    <citation type="submission" date="2011-08" db="EMBL/GenBank/DDBJ databases">
        <authorList>
            <person name="Weinstock G."/>
            <person name="Sodergren E."/>
            <person name="Clifton S."/>
            <person name="Fulton L."/>
            <person name="Fulton B."/>
            <person name="Courtney L."/>
            <person name="Fronick C."/>
            <person name="Harrison M."/>
            <person name="Strong C."/>
            <person name="Farmer C."/>
            <person name="Delahaunty K."/>
            <person name="Markovic C."/>
            <person name="Hall O."/>
            <person name="Minx P."/>
            <person name="Tomlinson C."/>
            <person name="Mitreva M."/>
            <person name="Hou S."/>
            <person name="Chen J."/>
            <person name="Wollam A."/>
            <person name="Pepin K.H."/>
            <person name="Johnson M."/>
            <person name="Bhonagiri V."/>
            <person name="Zhang X."/>
            <person name="Suruliraj S."/>
            <person name="Warren W."/>
            <person name="Chinwalla A."/>
            <person name="Mardis E.R."/>
            <person name="Wilson R.K."/>
        </authorList>
    </citation>
    <scope>NUCLEOTIDE SEQUENCE [LARGE SCALE GENOMIC DNA]</scope>
    <source>
        <strain evidence="1 2">ATCC 29863</strain>
    </source>
</reference>
<gene>
    <name evidence="1" type="ORF">HMPREF0372_03594</name>
</gene>
<organism evidence="1 2">
    <name type="scientific">Flavonifractor plautii ATCC 29863</name>
    <dbReference type="NCBI Taxonomy" id="411475"/>
    <lineage>
        <taxon>Bacteria</taxon>
        <taxon>Bacillati</taxon>
        <taxon>Bacillota</taxon>
        <taxon>Clostridia</taxon>
        <taxon>Eubacteriales</taxon>
        <taxon>Oscillospiraceae</taxon>
        <taxon>Flavonifractor</taxon>
    </lineage>
</organism>
<evidence type="ECO:0000313" key="1">
    <source>
        <dbReference type="EMBL" id="EHM40022.1"/>
    </source>
</evidence>